<evidence type="ECO:0000313" key="2">
    <source>
        <dbReference type="Proteomes" id="UP001208570"/>
    </source>
</evidence>
<name>A0AAD9KEQ4_9ANNE</name>
<dbReference type="InterPro" id="IPR004981">
    <property type="entry name" value="Trp_2_3_dOase"/>
</dbReference>
<feature type="non-terminal residue" evidence="1">
    <location>
        <position position="1"/>
    </location>
</feature>
<comment type="caution">
    <text evidence="1">The sequence shown here is derived from an EMBL/GenBank/DDBJ whole genome shotgun (WGS) entry which is preliminary data.</text>
</comment>
<dbReference type="PANTHER" id="PTHR10138">
    <property type="entry name" value="TRYPTOPHAN 2,3-DIOXYGENASE"/>
    <property type="match status" value="1"/>
</dbReference>
<dbReference type="Pfam" id="PF03301">
    <property type="entry name" value="Trp_dioxygenase"/>
    <property type="match status" value="1"/>
</dbReference>
<evidence type="ECO:0000313" key="1">
    <source>
        <dbReference type="EMBL" id="KAK2169802.1"/>
    </source>
</evidence>
<dbReference type="GO" id="GO:0019442">
    <property type="term" value="P:L-tryptophan catabolic process to acetyl-CoA"/>
    <property type="evidence" value="ECO:0007669"/>
    <property type="project" value="TreeGrafter"/>
</dbReference>
<keyword evidence="2" id="KW-1185">Reference proteome</keyword>
<dbReference type="SUPFAM" id="SSF140959">
    <property type="entry name" value="Indolic compounds 2,3-dioxygenase-like"/>
    <property type="match status" value="1"/>
</dbReference>
<organism evidence="1 2">
    <name type="scientific">Paralvinella palmiformis</name>
    <dbReference type="NCBI Taxonomy" id="53620"/>
    <lineage>
        <taxon>Eukaryota</taxon>
        <taxon>Metazoa</taxon>
        <taxon>Spiralia</taxon>
        <taxon>Lophotrochozoa</taxon>
        <taxon>Annelida</taxon>
        <taxon>Polychaeta</taxon>
        <taxon>Sedentaria</taxon>
        <taxon>Canalipalpata</taxon>
        <taxon>Terebellida</taxon>
        <taxon>Terebelliformia</taxon>
        <taxon>Alvinellidae</taxon>
        <taxon>Paralvinella</taxon>
    </lineage>
</organism>
<dbReference type="GO" id="GO:0020037">
    <property type="term" value="F:heme binding"/>
    <property type="evidence" value="ECO:0007669"/>
    <property type="project" value="InterPro"/>
</dbReference>
<dbReference type="Gene3D" id="1.20.58.480">
    <property type="match status" value="1"/>
</dbReference>
<sequence>TEDCFENENNDKRTDITYGEYLQNFDESKTLLMTRRLNRIVVILKLLGDQFMIIETMTPHDFMEFRYRFEPELFSNLSANILKYVILKQTFVVEGNRVEYDQKNYKEALSDMSDIKRIEKSLQESSLLQLVEKWLERTPGLKQDFNFWEKYLTAVRNWIEESLHKPALVSKLRVITSLLVATVQPYEEKDQTKKRRKMTVYEKQMDAFDSIVTVDAYNECLIRGDRRLSYLAFQGALMIFLYHDEPRFHQPFQVLNLLMDIDSLMTKWRHNHLLMVHRMIGKKMGTGMSSGYQYLRATI</sequence>
<reference evidence="1" key="1">
    <citation type="journal article" date="2023" name="Mol. Biol. Evol.">
        <title>Third-Generation Sequencing Reveals the Adaptive Role of the Epigenome in Three Deep-Sea Polychaetes.</title>
        <authorList>
            <person name="Perez M."/>
            <person name="Aroh O."/>
            <person name="Sun Y."/>
            <person name="Lan Y."/>
            <person name="Juniper S.K."/>
            <person name="Young C.R."/>
            <person name="Angers B."/>
            <person name="Qian P.Y."/>
        </authorList>
    </citation>
    <scope>NUCLEOTIDE SEQUENCE</scope>
    <source>
        <strain evidence="1">P08H-3</strain>
    </source>
</reference>
<protein>
    <submittedName>
        <fullName evidence="1">Uncharacterized protein</fullName>
    </submittedName>
</protein>
<gene>
    <name evidence="1" type="ORF">LSH36_7g21017</name>
</gene>
<dbReference type="GO" id="GO:0046872">
    <property type="term" value="F:metal ion binding"/>
    <property type="evidence" value="ECO:0007669"/>
    <property type="project" value="InterPro"/>
</dbReference>
<dbReference type="EMBL" id="JAODUP010000007">
    <property type="protein sequence ID" value="KAK2169802.1"/>
    <property type="molecule type" value="Genomic_DNA"/>
</dbReference>
<dbReference type="Proteomes" id="UP001208570">
    <property type="component" value="Unassembled WGS sequence"/>
</dbReference>
<dbReference type="InterPro" id="IPR037217">
    <property type="entry name" value="Trp/Indoleamine_2_3_dOase-like"/>
</dbReference>
<accession>A0AAD9KEQ4</accession>
<dbReference type="GO" id="GO:0004833">
    <property type="term" value="F:L-tryptophan 2,3-dioxygenase activity"/>
    <property type="evidence" value="ECO:0007669"/>
    <property type="project" value="InterPro"/>
</dbReference>
<dbReference type="PANTHER" id="PTHR10138:SF0">
    <property type="entry name" value="TRYPTOPHAN 2,3-DIOXYGENASE"/>
    <property type="match status" value="1"/>
</dbReference>
<dbReference type="AlphaFoldDB" id="A0AAD9KEQ4"/>
<proteinExistence type="predicted"/>
<dbReference type="GO" id="GO:0019441">
    <property type="term" value="P:L-tryptophan catabolic process to kynurenine"/>
    <property type="evidence" value="ECO:0007669"/>
    <property type="project" value="InterPro"/>
</dbReference>
<feature type="non-terminal residue" evidence="1">
    <location>
        <position position="299"/>
    </location>
</feature>